<accession>A0A0L0C8T3</accession>
<keyword evidence="5" id="KW-0479">Metal-binding</keyword>
<evidence type="ECO:0000256" key="1">
    <source>
        <dbReference type="ARBA" id="ARBA00022603"/>
    </source>
</evidence>
<dbReference type="InterPro" id="IPR029063">
    <property type="entry name" value="SAM-dependent_MTases_sf"/>
</dbReference>
<comment type="subunit">
    <text evidence="5">Component of a multi-subunit COQ enzyme complex.</text>
</comment>
<dbReference type="UniPathway" id="UPA00232"/>
<feature type="domain" description="Methyltransferase type 11" evidence="6">
    <location>
        <begin position="102"/>
        <end position="203"/>
    </location>
</feature>
<dbReference type="GO" id="GO:0061542">
    <property type="term" value="F:3-demethylubiquinol 3-O-methyltransferase activity"/>
    <property type="evidence" value="ECO:0007669"/>
    <property type="project" value="UniProtKB-UniRule"/>
</dbReference>
<proteinExistence type="inferred from homology"/>
<evidence type="ECO:0000256" key="5">
    <source>
        <dbReference type="HAMAP-Rule" id="MF_03190"/>
    </source>
</evidence>
<dbReference type="GO" id="GO:0031314">
    <property type="term" value="C:extrinsic component of mitochondrial inner membrane"/>
    <property type="evidence" value="ECO:0007669"/>
    <property type="project" value="UniProtKB-UniRule"/>
</dbReference>
<dbReference type="EC" id="2.1.1.64" evidence="5"/>
<feature type="binding site" evidence="5">
    <location>
        <position position="176"/>
    </location>
    <ligand>
        <name>Mg(2+)</name>
        <dbReference type="ChEBI" id="CHEBI:18420"/>
    </ligand>
</feature>
<keyword evidence="5" id="KW-0472">Membrane</keyword>
<dbReference type="OrthoDB" id="3265906at2759"/>
<evidence type="ECO:0000313" key="7">
    <source>
        <dbReference type="EMBL" id="KNC27804.1"/>
    </source>
</evidence>
<comment type="similarity">
    <text evidence="5">Belongs to the class I-like SAM-binding methyltransferase superfamily. UbiG/COQ3 family.</text>
</comment>
<comment type="catalytic activity">
    <reaction evidence="5">
        <text>a 3-demethylubiquinone + S-adenosyl-L-methionine = a ubiquinone + S-adenosyl-L-homocysteine</text>
        <dbReference type="Rhea" id="RHEA:81215"/>
        <dbReference type="Rhea" id="RHEA-COMP:9565"/>
        <dbReference type="Rhea" id="RHEA-COMP:19654"/>
        <dbReference type="ChEBI" id="CHEBI:16389"/>
        <dbReference type="ChEBI" id="CHEBI:57856"/>
        <dbReference type="ChEBI" id="CHEBI:59789"/>
        <dbReference type="ChEBI" id="CHEBI:231825"/>
    </reaction>
</comment>
<dbReference type="HAMAP" id="MF_00472">
    <property type="entry name" value="UbiG"/>
    <property type="match status" value="1"/>
</dbReference>
<dbReference type="EC" id="2.1.1.-" evidence="5"/>
<dbReference type="GO" id="GO:0120537">
    <property type="term" value="F:3-demethylubiquinone 3-O-methyltransferase activity"/>
    <property type="evidence" value="ECO:0007669"/>
    <property type="project" value="RHEA"/>
</dbReference>
<evidence type="ECO:0000313" key="8">
    <source>
        <dbReference type="Proteomes" id="UP000037069"/>
    </source>
</evidence>
<comment type="caution">
    <text evidence="7">The sequence shown here is derived from an EMBL/GenBank/DDBJ whole genome shotgun (WGS) entry which is preliminary data.</text>
</comment>
<dbReference type="GO" id="GO:0046872">
    <property type="term" value="F:metal ion binding"/>
    <property type="evidence" value="ECO:0007669"/>
    <property type="project" value="UniProtKB-KW"/>
</dbReference>
<feature type="binding site" evidence="5">
    <location>
        <position position="126"/>
    </location>
    <ligand>
        <name>S-adenosyl-L-methionine</name>
        <dbReference type="ChEBI" id="CHEBI:59789"/>
    </ligand>
</feature>
<keyword evidence="2 5" id="KW-0808">Transferase</keyword>
<dbReference type="GO" id="GO:0010420">
    <property type="term" value="F:polyprenyldihydroxybenzoate methyltransferase activity"/>
    <property type="evidence" value="ECO:0007669"/>
    <property type="project" value="UniProtKB-UniRule"/>
</dbReference>
<keyword evidence="5" id="KW-0999">Mitochondrion inner membrane</keyword>
<keyword evidence="1 5" id="KW-0489">Methyltransferase</keyword>
<name>A0A0L0C8T3_LUCCU</name>
<keyword evidence="8" id="KW-1185">Reference proteome</keyword>
<feature type="binding site" evidence="5">
    <location>
        <position position="179"/>
    </location>
    <ligand>
        <name>Mg(2+)</name>
        <dbReference type="ChEBI" id="CHEBI:18420"/>
    </ligand>
</feature>
<reference evidence="7 8" key="1">
    <citation type="journal article" date="2015" name="Nat. Commun.">
        <title>Lucilia cuprina genome unlocks parasitic fly biology to underpin future interventions.</title>
        <authorList>
            <person name="Anstead C.A."/>
            <person name="Korhonen P.K."/>
            <person name="Young N.D."/>
            <person name="Hall R.S."/>
            <person name="Jex A.R."/>
            <person name="Murali S.C."/>
            <person name="Hughes D.S."/>
            <person name="Lee S.F."/>
            <person name="Perry T."/>
            <person name="Stroehlein A.J."/>
            <person name="Ansell B.R."/>
            <person name="Breugelmans B."/>
            <person name="Hofmann A."/>
            <person name="Qu J."/>
            <person name="Dugan S."/>
            <person name="Lee S.L."/>
            <person name="Chao H."/>
            <person name="Dinh H."/>
            <person name="Han Y."/>
            <person name="Doddapaneni H.V."/>
            <person name="Worley K.C."/>
            <person name="Muzny D.M."/>
            <person name="Ioannidis P."/>
            <person name="Waterhouse R.M."/>
            <person name="Zdobnov E.M."/>
            <person name="James P.J."/>
            <person name="Bagnall N.H."/>
            <person name="Kotze A.C."/>
            <person name="Gibbs R.A."/>
            <person name="Richards S."/>
            <person name="Batterham P."/>
            <person name="Gasser R.B."/>
        </authorList>
    </citation>
    <scope>NUCLEOTIDE SEQUENCE [LARGE SCALE GENOMIC DNA]</scope>
    <source>
        <strain evidence="7 8">LS</strain>
        <tissue evidence="7">Full body</tissue>
    </source>
</reference>
<dbReference type="EC" id="2.1.1.114" evidence="5"/>
<gene>
    <name evidence="5" type="primary">coq3</name>
    <name evidence="7" type="ORF">FF38_07970</name>
</gene>
<keyword evidence="3 5" id="KW-0831">Ubiquinone biosynthesis</keyword>
<dbReference type="OMA" id="HWEKMIS"/>
<dbReference type="PANTHER" id="PTHR43464:SF19">
    <property type="entry name" value="UBIQUINONE BIOSYNTHESIS O-METHYLTRANSFERASE, MITOCHONDRIAL"/>
    <property type="match status" value="1"/>
</dbReference>
<evidence type="ECO:0000256" key="4">
    <source>
        <dbReference type="ARBA" id="ARBA00022691"/>
    </source>
</evidence>
<organism evidence="7 8">
    <name type="scientific">Lucilia cuprina</name>
    <name type="common">Green bottle fly</name>
    <name type="synonym">Australian sheep blowfly</name>
    <dbReference type="NCBI Taxonomy" id="7375"/>
    <lineage>
        <taxon>Eukaryota</taxon>
        <taxon>Metazoa</taxon>
        <taxon>Ecdysozoa</taxon>
        <taxon>Arthropoda</taxon>
        <taxon>Hexapoda</taxon>
        <taxon>Insecta</taxon>
        <taxon>Pterygota</taxon>
        <taxon>Neoptera</taxon>
        <taxon>Endopterygota</taxon>
        <taxon>Diptera</taxon>
        <taxon>Brachycera</taxon>
        <taxon>Muscomorpha</taxon>
        <taxon>Oestroidea</taxon>
        <taxon>Calliphoridae</taxon>
        <taxon>Luciliinae</taxon>
        <taxon>Lucilia</taxon>
    </lineage>
</organism>
<comment type="catalytic activity">
    <reaction evidence="5">
        <text>a 3-demethylubiquinol + S-adenosyl-L-methionine = a ubiquinol + S-adenosyl-L-homocysteine + H(+)</text>
        <dbReference type="Rhea" id="RHEA:44380"/>
        <dbReference type="Rhea" id="RHEA-COMP:9566"/>
        <dbReference type="Rhea" id="RHEA-COMP:10914"/>
        <dbReference type="ChEBI" id="CHEBI:15378"/>
        <dbReference type="ChEBI" id="CHEBI:17976"/>
        <dbReference type="ChEBI" id="CHEBI:57856"/>
        <dbReference type="ChEBI" id="CHEBI:59789"/>
        <dbReference type="ChEBI" id="CHEBI:84422"/>
        <dbReference type="EC" id="2.1.1.64"/>
    </reaction>
</comment>
<comment type="function">
    <text evidence="5">O-methyltransferase required for two non-consecutive steps during ubiquinone biosynthesis. Catalyzes the 2 O-methylation of 3,4-dihydroxy-5-(all-trans-polyprenyl)benzoic acid into 4-hydroxy-3-methoxy-5-(all-trans-polyprenyl)benzoic acid. Also catalyzes the last step of ubiquinone biosynthesis by mediating methylation of 3-demethylubiquinone into ubiquinone. Also able to mediate the methylation of 3-demethylubiquinol into ubiquinol.</text>
</comment>
<dbReference type="SUPFAM" id="SSF53335">
    <property type="entry name" value="S-adenosyl-L-methionine-dependent methyltransferases"/>
    <property type="match status" value="1"/>
</dbReference>
<dbReference type="EMBL" id="JRES01000842">
    <property type="protein sequence ID" value="KNC27804.1"/>
    <property type="molecule type" value="Genomic_DNA"/>
</dbReference>
<comment type="pathway">
    <text evidence="5">Cofactor biosynthesis; ubiquinone biosynthesis.</text>
</comment>
<comment type="subcellular location">
    <subcellularLocation>
        <location evidence="5">Mitochondrion inner membrane</location>
        <topology evidence="5">Peripheral membrane protein</topology>
        <orientation evidence="5">Matrix side</orientation>
    </subcellularLocation>
</comment>
<comment type="cofactor">
    <cofactor evidence="5">
        <name>Mg(2+)</name>
        <dbReference type="ChEBI" id="CHEBI:18420"/>
    </cofactor>
</comment>
<dbReference type="NCBIfam" id="TIGR01983">
    <property type="entry name" value="UbiG"/>
    <property type="match status" value="1"/>
</dbReference>
<dbReference type="AlphaFoldDB" id="A0A0L0C8T3"/>
<feature type="binding site" evidence="5">
    <location>
        <position position="71"/>
    </location>
    <ligand>
        <name>S-adenosyl-L-methionine</name>
        <dbReference type="ChEBI" id="CHEBI:59789"/>
    </ligand>
</feature>
<evidence type="ECO:0000256" key="3">
    <source>
        <dbReference type="ARBA" id="ARBA00022688"/>
    </source>
</evidence>
<keyword evidence="5" id="KW-0496">Mitochondrion</keyword>
<protein>
    <recommendedName>
        <fullName evidence="5">Ubiquinone biosynthesis O-methyltransferase, mitochondrial</fullName>
    </recommendedName>
    <alternativeName>
        <fullName evidence="5">3-demethylubiquinol 3-O-methyltransferase</fullName>
        <ecNumber evidence="5">2.1.1.64</ecNumber>
    </alternativeName>
    <alternativeName>
        <fullName evidence="5">3-demethylubiquinone 3-O-methyltransferase</fullName>
        <ecNumber evidence="5">2.1.1.-</ecNumber>
    </alternativeName>
    <alternativeName>
        <fullName evidence="5">Polyprenyldihydroxybenzoate methyltransferase</fullName>
        <ecNumber evidence="5">2.1.1.114</ecNumber>
    </alternativeName>
</protein>
<feature type="binding site" evidence="5">
    <location>
        <position position="175"/>
    </location>
    <ligand>
        <name>S-adenosyl-L-methionine</name>
        <dbReference type="ChEBI" id="CHEBI:59789"/>
    </ligand>
</feature>
<evidence type="ECO:0000256" key="2">
    <source>
        <dbReference type="ARBA" id="ARBA00022679"/>
    </source>
</evidence>
<dbReference type="PANTHER" id="PTHR43464">
    <property type="entry name" value="METHYLTRANSFERASE"/>
    <property type="match status" value="1"/>
</dbReference>
<dbReference type="Gene3D" id="3.40.50.150">
    <property type="entry name" value="Vaccinia Virus protein VP39"/>
    <property type="match status" value="1"/>
</dbReference>
<sequence>MSQQILKTIAGVIKQQRRQILLCTNNHVQCLTKLQHSDETQREVQHHGNYANDWWNLNGAMKALHSLNAIRVPFIRDGLVARGNISPDLVNTCQVLKDQQILEVGCGGGILTEQLARLGAQMTGIDLSDELICVAREHLSHVADPKLCDLIQYKIEPLDIHVKDKLNYYDAVVVSEVLEHVEDKVALLTSCVQCLKPGGSLFITTLNKTIPMWLGGVLLGEYILRIAPIGTHHWDKMISPLDVQRILDTMGCQTVVINGSTYDFVRNTWRWINTTDMCYALQAWDVIQSLSMAALMSFGVIHGAGSIQRICFMLYRQK</sequence>
<keyword evidence="5" id="KW-0460">Magnesium</keyword>
<keyword evidence="4 5" id="KW-0949">S-adenosyl-L-methionine</keyword>
<comment type="catalytic activity">
    <reaction evidence="5">
        <text>a 3,4-dihydroxy-5-(all-trans-polyprenyl)benzoate + S-adenosyl-L-methionine = a 4-hydroxy-3-methoxy-5-(all-trans-polyprenyl)benzoate + S-adenosyl-L-homocysteine + H(+)</text>
        <dbReference type="Rhea" id="RHEA:44452"/>
        <dbReference type="Rhea" id="RHEA-COMP:10930"/>
        <dbReference type="Rhea" id="RHEA-COMP:10931"/>
        <dbReference type="ChEBI" id="CHEBI:15378"/>
        <dbReference type="ChEBI" id="CHEBI:57856"/>
        <dbReference type="ChEBI" id="CHEBI:59789"/>
        <dbReference type="ChEBI" id="CHEBI:64694"/>
        <dbReference type="ChEBI" id="CHEBI:84443"/>
        <dbReference type="EC" id="2.1.1.114"/>
    </reaction>
</comment>
<dbReference type="CDD" id="cd02440">
    <property type="entry name" value="AdoMet_MTases"/>
    <property type="match status" value="1"/>
</dbReference>
<dbReference type="STRING" id="7375.A0A0L0C8T3"/>
<dbReference type="InterPro" id="IPR010233">
    <property type="entry name" value="UbiG_MeTrfase"/>
</dbReference>
<dbReference type="GO" id="GO:0032259">
    <property type="term" value="P:methylation"/>
    <property type="evidence" value="ECO:0007669"/>
    <property type="project" value="UniProtKB-KW"/>
</dbReference>
<dbReference type="Pfam" id="PF08241">
    <property type="entry name" value="Methyltransf_11"/>
    <property type="match status" value="1"/>
</dbReference>
<dbReference type="Proteomes" id="UP000037069">
    <property type="component" value="Unassembled WGS sequence"/>
</dbReference>
<dbReference type="InterPro" id="IPR013216">
    <property type="entry name" value="Methyltransf_11"/>
</dbReference>
<evidence type="ECO:0000259" key="6">
    <source>
        <dbReference type="Pfam" id="PF08241"/>
    </source>
</evidence>
<feature type="binding site" evidence="5">
    <location>
        <position position="105"/>
    </location>
    <ligand>
        <name>S-adenosyl-L-methionine</name>
        <dbReference type="ChEBI" id="CHEBI:59789"/>
    </ligand>
</feature>
<feature type="binding site" evidence="5">
    <location>
        <position position="180"/>
    </location>
    <ligand>
        <name>Mg(2+)</name>
        <dbReference type="ChEBI" id="CHEBI:18420"/>
    </ligand>
</feature>